<dbReference type="EMBL" id="JAMRXG010000018">
    <property type="protein sequence ID" value="MCM6778011.1"/>
    <property type="molecule type" value="Genomic_DNA"/>
</dbReference>
<name>A0A9X2ECU6_9NOCA</name>
<dbReference type="PROSITE" id="PS51257">
    <property type="entry name" value="PROKAR_LIPOPROTEIN"/>
    <property type="match status" value="1"/>
</dbReference>
<keyword evidence="4" id="KW-1185">Reference proteome</keyword>
<feature type="signal peptide" evidence="2">
    <location>
        <begin position="1"/>
        <end position="23"/>
    </location>
</feature>
<reference evidence="3" key="1">
    <citation type="submission" date="2022-06" db="EMBL/GenBank/DDBJ databases">
        <title>Novel species in genus nocardia.</title>
        <authorList>
            <person name="Li F."/>
        </authorList>
    </citation>
    <scope>NUCLEOTIDE SEQUENCE</scope>
    <source>
        <strain evidence="3">CDC141</strain>
    </source>
</reference>
<dbReference type="Proteomes" id="UP001139157">
    <property type="component" value="Unassembled WGS sequence"/>
</dbReference>
<accession>A0A9X2ECU6</accession>
<proteinExistence type="predicted"/>
<dbReference type="RefSeq" id="WP_251917467.1">
    <property type="nucleotide sequence ID" value="NZ_JAMRXG010000018.1"/>
</dbReference>
<evidence type="ECO:0000313" key="4">
    <source>
        <dbReference type="Proteomes" id="UP001139157"/>
    </source>
</evidence>
<keyword evidence="2" id="KW-0732">Signal</keyword>
<protein>
    <recommendedName>
        <fullName evidence="5">DUF4232 domain-containing protein</fullName>
    </recommendedName>
</protein>
<feature type="region of interest" description="Disordered" evidence="1">
    <location>
        <begin position="196"/>
        <end position="227"/>
    </location>
</feature>
<evidence type="ECO:0000256" key="1">
    <source>
        <dbReference type="SAM" id="MobiDB-lite"/>
    </source>
</evidence>
<dbReference type="AlphaFoldDB" id="A0A9X2ECU6"/>
<feature type="compositionally biased region" description="Low complexity" evidence="1">
    <location>
        <begin position="205"/>
        <end position="218"/>
    </location>
</feature>
<organism evidence="3 4">
    <name type="scientific">Nocardia pulmonis</name>
    <dbReference type="NCBI Taxonomy" id="2951408"/>
    <lineage>
        <taxon>Bacteria</taxon>
        <taxon>Bacillati</taxon>
        <taxon>Actinomycetota</taxon>
        <taxon>Actinomycetes</taxon>
        <taxon>Mycobacteriales</taxon>
        <taxon>Nocardiaceae</taxon>
        <taxon>Nocardia</taxon>
    </lineage>
</organism>
<comment type="caution">
    <text evidence="3">The sequence shown here is derived from an EMBL/GenBank/DDBJ whole genome shotgun (WGS) entry which is preliminary data.</text>
</comment>
<gene>
    <name evidence="3" type="ORF">NDR86_31460</name>
</gene>
<sequence length="308" mass="31391">MQTRSLRIAAATFIALACGIGLSACTPSTQSPSTSAAAPSTDRNIGDEIAFARADNGERIGIIKILDAAAVPARCALLAPPDSPILGLRMEIVNNGRLALSRPASGFALTVLSVKDSQGYTQQVTIRDVGPECEAQFPQIASPPAPGKSIGWVMAQLRQPNPSAVVYTASVLDGTSFDDLKPVAAAPAAASVKLPDLSMAPPISPTSAPTTASTTAPSEQQFPATAPAVGQRCDLATDRWAKDANGGRLRCATAGGVTPKWVSSVPFIGTRAQGSPCDPDAAAVAETRDGTTLVCVGDTGSATWTPGP</sequence>
<feature type="chain" id="PRO_5040981401" description="DUF4232 domain-containing protein" evidence="2">
    <location>
        <begin position="24"/>
        <end position="308"/>
    </location>
</feature>
<evidence type="ECO:0000256" key="2">
    <source>
        <dbReference type="SAM" id="SignalP"/>
    </source>
</evidence>
<evidence type="ECO:0008006" key="5">
    <source>
        <dbReference type="Google" id="ProtNLM"/>
    </source>
</evidence>
<evidence type="ECO:0000313" key="3">
    <source>
        <dbReference type="EMBL" id="MCM6778011.1"/>
    </source>
</evidence>